<evidence type="ECO:0000256" key="3">
    <source>
        <dbReference type="ARBA" id="ARBA00022692"/>
    </source>
</evidence>
<evidence type="ECO:0000256" key="2">
    <source>
        <dbReference type="ARBA" id="ARBA00004829"/>
    </source>
</evidence>
<keyword evidence="7" id="KW-0413">Isomerase</keyword>
<dbReference type="EMBL" id="VYUY01000006">
    <property type="protein sequence ID" value="KAA9134803.1"/>
    <property type="molecule type" value="Genomic_DNA"/>
</dbReference>
<accession>A0A5N0TI59</accession>
<dbReference type="GO" id="GO:0016117">
    <property type="term" value="P:carotenoid biosynthetic process"/>
    <property type="evidence" value="ECO:0007669"/>
    <property type="project" value="UniProtKB-KW"/>
</dbReference>
<comment type="caution">
    <text evidence="9">The sequence shown here is derived from an EMBL/GenBank/DDBJ whole genome shotgun (WGS) entry which is preliminary data.</text>
</comment>
<keyword evidence="10" id="KW-1185">Reference proteome</keyword>
<dbReference type="GO" id="GO:0016872">
    <property type="term" value="F:intramolecular lyase activity"/>
    <property type="evidence" value="ECO:0007669"/>
    <property type="project" value="InterPro"/>
</dbReference>
<evidence type="ECO:0000313" key="10">
    <source>
        <dbReference type="Proteomes" id="UP000326838"/>
    </source>
</evidence>
<proteinExistence type="predicted"/>
<keyword evidence="6 8" id="KW-0472">Membrane</keyword>
<feature type="transmembrane region" description="Helical" evidence="8">
    <location>
        <begin position="79"/>
        <end position="97"/>
    </location>
</feature>
<comment type="pathway">
    <text evidence="2">Carotenoid biosynthesis.</text>
</comment>
<evidence type="ECO:0000256" key="5">
    <source>
        <dbReference type="ARBA" id="ARBA00022989"/>
    </source>
</evidence>
<organism evidence="9 10">
    <name type="scientific">Microbacterium caowuchunii</name>
    <dbReference type="NCBI Taxonomy" id="2614638"/>
    <lineage>
        <taxon>Bacteria</taxon>
        <taxon>Bacillati</taxon>
        <taxon>Actinomycetota</taxon>
        <taxon>Actinomycetes</taxon>
        <taxon>Micrococcales</taxon>
        <taxon>Microbacteriaceae</taxon>
        <taxon>Microbacterium</taxon>
    </lineage>
</organism>
<keyword evidence="4" id="KW-0125">Carotenoid biosynthesis</keyword>
<dbReference type="RefSeq" id="WP_150892159.1">
    <property type="nucleotide sequence ID" value="NZ_VYUY01000006.1"/>
</dbReference>
<sequence>MPGAYLAAILLSAAGIAALDARFRLAFWDRPGRTAAAVAIGTAFFLVWDAVGIATGVFVKGDSPLYVGVDLAPHLPLEEPVFLAFLCYLALVLHAAASRRLRLAPRTGQEVRR</sequence>
<evidence type="ECO:0000256" key="8">
    <source>
        <dbReference type="SAM" id="Phobius"/>
    </source>
</evidence>
<evidence type="ECO:0000313" key="9">
    <source>
        <dbReference type="EMBL" id="KAA9134803.1"/>
    </source>
</evidence>
<keyword evidence="5 8" id="KW-1133">Transmembrane helix</keyword>
<protein>
    <submittedName>
        <fullName evidence="9">Lycopene cyclase domain-containing protein</fullName>
    </submittedName>
</protein>
<reference evidence="10" key="1">
    <citation type="submission" date="2019-09" db="EMBL/GenBank/DDBJ databases">
        <title>Mumia zhuanghuii sp. nov. isolated from the intestinal contents of plateau pika (Ochotona curzoniae) in the Qinghai-Tibet plateau of China.</title>
        <authorList>
            <person name="Tian Z."/>
        </authorList>
    </citation>
    <scope>NUCLEOTIDE SEQUENCE [LARGE SCALE GENOMIC DNA]</scope>
    <source>
        <strain evidence="10">L-033</strain>
    </source>
</reference>
<name>A0A5N0TI59_9MICO</name>
<dbReference type="InterPro" id="IPR017825">
    <property type="entry name" value="Lycopene_cyclase_dom"/>
</dbReference>
<dbReference type="GO" id="GO:0016020">
    <property type="term" value="C:membrane"/>
    <property type="evidence" value="ECO:0007669"/>
    <property type="project" value="UniProtKB-SubCell"/>
</dbReference>
<dbReference type="NCBIfam" id="TIGR03462">
    <property type="entry name" value="CarR_dom_SF"/>
    <property type="match status" value="1"/>
</dbReference>
<comment type="subcellular location">
    <subcellularLocation>
        <location evidence="1">Membrane</location>
        <topology evidence="1">Multi-pass membrane protein</topology>
    </subcellularLocation>
</comment>
<gene>
    <name evidence="9" type="ORF">F6B40_03625</name>
</gene>
<evidence type="ECO:0000256" key="1">
    <source>
        <dbReference type="ARBA" id="ARBA00004141"/>
    </source>
</evidence>
<dbReference type="Proteomes" id="UP000326838">
    <property type="component" value="Unassembled WGS sequence"/>
</dbReference>
<keyword evidence="3 8" id="KW-0812">Transmembrane</keyword>
<evidence type="ECO:0000256" key="7">
    <source>
        <dbReference type="ARBA" id="ARBA00023235"/>
    </source>
</evidence>
<dbReference type="GO" id="GO:0045436">
    <property type="term" value="F:lycopene beta cyclase activity"/>
    <property type="evidence" value="ECO:0007669"/>
    <property type="project" value="UniProtKB-ARBA"/>
</dbReference>
<evidence type="ECO:0000256" key="6">
    <source>
        <dbReference type="ARBA" id="ARBA00023136"/>
    </source>
</evidence>
<feature type="transmembrane region" description="Helical" evidence="8">
    <location>
        <begin position="35"/>
        <end position="59"/>
    </location>
</feature>
<feature type="transmembrane region" description="Helical" evidence="8">
    <location>
        <begin position="6"/>
        <end position="23"/>
    </location>
</feature>
<evidence type="ECO:0000256" key="4">
    <source>
        <dbReference type="ARBA" id="ARBA00022746"/>
    </source>
</evidence>
<dbReference type="AlphaFoldDB" id="A0A5N0TI59"/>